<evidence type="ECO:0000256" key="7">
    <source>
        <dbReference type="ARBA" id="ARBA00022692"/>
    </source>
</evidence>
<evidence type="ECO:0000256" key="12">
    <source>
        <dbReference type="ARBA" id="ARBA00022946"/>
    </source>
</evidence>
<evidence type="ECO:0000256" key="5">
    <source>
        <dbReference type="ARBA" id="ARBA00022640"/>
    </source>
</evidence>
<evidence type="ECO:0000256" key="6">
    <source>
        <dbReference type="ARBA" id="ARBA00022679"/>
    </source>
</evidence>
<evidence type="ECO:0000256" key="3">
    <source>
        <dbReference type="ARBA" id="ARBA00010794"/>
    </source>
</evidence>
<evidence type="ECO:0000256" key="4">
    <source>
        <dbReference type="ARBA" id="ARBA00022528"/>
    </source>
</evidence>
<keyword evidence="10" id="KW-0418">Kinase</keyword>
<evidence type="ECO:0000313" key="22">
    <source>
        <dbReference type="Proteomes" id="UP000541558"/>
    </source>
</evidence>
<feature type="domain" description="MYND-type" evidence="20">
    <location>
        <begin position="451"/>
        <end position="504"/>
    </location>
</feature>
<evidence type="ECO:0000256" key="15">
    <source>
        <dbReference type="ARBA" id="ARBA00024015"/>
    </source>
</evidence>
<evidence type="ECO:0000256" key="10">
    <source>
        <dbReference type="ARBA" id="ARBA00022777"/>
    </source>
</evidence>
<keyword evidence="12" id="KW-0809">Transit peptide</keyword>
<dbReference type="Pfam" id="PF01753">
    <property type="entry name" value="zf-MYND"/>
    <property type="match status" value="1"/>
</dbReference>
<comment type="caution">
    <text evidence="21">The sequence shown here is derived from an EMBL/GenBank/DDBJ whole genome shotgun (WGS) entry which is preliminary data.</text>
</comment>
<evidence type="ECO:0000256" key="1">
    <source>
        <dbReference type="ARBA" id="ARBA00004141"/>
    </source>
</evidence>
<evidence type="ECO:0000256" key="16">
    <source>
        <dbReference type="ARBA" id="ARBA00039024"/>
    </source>
</evidence>
<reference evidence="21 22" key="1">
    <citation type="journal article" date="2020" name="ISME J.">
        <title>Uncovering the hidden diversity of litter-decomposition mechanisms in mushroom-forming fungi.</title>
        <authorList>
            <person name="Floudas D."/>
            <person name="Bentzer J."/>
            <person name="Ahren D."/>
            <person name="Johansson T."/>
            <person name="Persson P."/>
            <person name="Tunlid A."/>
        </authorList>
    </citation>
    <scope>NUCLEOTIDE SEQUENCE [LARGE SCALE GENOMIC DNA]</scope>
    <source>
        <strain evidence="21 22">CBS 175.51</strain>
    </source>
</reference>
<evidence type="ECO:0000256" key="17">
    <source>
        <dbReference type="ARBA" id="ARBA00048889"/>
    </source>
</evidence>
<evidence type="ECO:0000256" key="13">
    <source>
        <dbReference type="ARBA" id="ARBA00022989"/>
    </source>
</evidence>
<comment type="subcellular location">
    <subcellularLocation>
        <location evidence="1">Membrane</location>
        <topology evidence="1">Multi-pass membrane protein</topology>
    </subcellularLocation>
    <subcellularLocation>
        <location evidence="2">Plastid</location>
        <location evidence="2">Chloroplast</location>
    </subcellularLocation>
</comment>
<evidence type="ECO:0000313" key="21">
    <source>
        <dbReference type="EMBL" id="KAF5331417.1"/>
    </source>
</evidence>
<evidence type="ECO:0000256" key="18">
    <source>
        <dbReference type="PROSITE-ProRule" id="PRU00134"/>
    </source>
</evidence>
<dbReference type="OrthoDB" id="2819185at2759"/>
<dbReference type="Gene3D" id="6.10.140.2220">
    <property type="match status" value="1"/>
</dbReference>
<dbReference type="InterPro" id="IPR002893">
    <property type="entry name" value="Znf_MYND"/>
</dbReference>
<keyword evidence="22" id="KW-1185">Reference proteome</keyword>
<dbReference type="PROSITE" id="PS50865">
    <property type="entry name" value="ZF_MYND_2"/>
    <property type="match status" value="1"/>
</dbReference>
<comment type="catalytic activity">
    <reaction evidence="17">
        <text>phytol + CTP = phytyl phosphate + CDP + H(+)</text>
        <dbReference type="Rhea" id="RHEA:38055"/>
        <dbReference type="ChEBI" id="CHEBI:15378"/>
        <dbReference type="ChEBI" id="CHEBI:17327"/>
        <dbReference type="ChEBI" id="CHEBI:37563"/>
        <dbReference type="ChEBI" id="CHEBI:58069"/>
        <dbReference type="ChEBI" id="CHEBI:75483"/>
        <dbReference type="EC" id="2.7.1.182"/>
    </reaction>
</comment>
<dbReference type="InterPro" id="IPR039606">
    <property type="entry name" value="Phytol/farnesol_kinase"/>
</dbReference>
<gene>
    <name evidence="21" type="ORF">D9611_011864</name>
</gene>
<keyword evidence="5" id="KW-0934">Plastid</keyword>
<keyword evidence="4" id="KW-0150">Chloroplast</keyword>
<organism evidence="21 22">
    <name type="scientific">Ephemerocybe angulata</name>
    <dbReference type="NCBI Taxonomy" id="980116"/>
    <lineage>
        <taxon>Eukaryota</taxon>
        <taxon>Fungi</taxon>
        <taxon>Dikarya</taxon>
        <taxon>Basidiomycota</taxon>
        <taxon>Agaricomycotina</taxon>
        <taxon>Agaricomycetes</taxon>
        <taxon>Agaricomycetidae</taxon>
        <taxon>Agaricales</taxon>
        <taxon>Agaricineae</taxon>
        <taxon>Psathyrellaceae</taxon>
        <taxon>Ephemerocybe</taxon>
    </lineage>
</organism>
<dbReference type="GO" id="GO:0010276">
    <property type="term" value="F:phytol kinase activity"/>
    <property type="evidence" value="ECO:0007669"/>
    <property type="project" value="UniProtKB-EC"/>
</dbReference>
<evidence type="ECO:0000256" key="8">
    <source>
        <dbReference type="ARBA" id="ARBA00022723"/>
    </source>
</evidence>
<evidence type="ECO:0000256" key="19">
    <source>
        <dbReference type="SAM" id="MobiDB-lite"/>
    </source>
</evidence>
<keyword evidence="14" id="KW-0472">Membrane</keyword>
<comment type="similarity">
    <text evidence="3">Belongs to the polyprenol kinase family.</text>
</comment>
<name>A0A8H5BZV3_9AGAR</name>
<keyword evidence="9 18" id="KW-0863">Zinc-finger</keyword>
<protein>
    <recommendedName>
        <fullName evidence="16">phytol kinase</fullName>
        <ecNumber evidence="16">2.7.1.182</ecNumber>
    </recommendedName>
</protein>
<dbReference type="GO" id="GO:0008270">
    <property type="term" value="F:zinc ion binding"/>
    <property type="evidence" value="ECO:0007669"/>
    <property type="project" value="UniProtKB-KW"/>
</dbReference>
<dbReference type="PANTHER" id="PTHR32523:SF8">
    <property type="entry name" value="DOLICHOL KINASE"/>
    <property type="match status" value="1"/>
</dbReference>
<sequence length="688" mass="79029">MSPNARRTRAPAPSNTINTQQHDLDVRRNLALRRGVEGTDAGFRAFAAFLIEEKDFSFLEETLRLLSPVPNLESPLDPSDVRATEKRIENALEAFRIIMIMFRSLSEASTGAPEIRALYDEYLRILIDNWADVMVWMRHLLFYGPRFTRSVHRSLWACNETLLAILRDPENNIFKMELLSMTCTIDTVFLVLCQINPETGQYHVIQPVPTMDCSIIQLVRTYFTCEEGGWEAMQMRLLTVHPATRQQVISFFIVRMQEVAENAQGEYLLGAANSFTCLMDAVFGLIRDSKVLRNAFHKEGFIFKYTSALSAIIRKAEAAGIDDDNFWVDVSTGANVLVRLFTMQSGNPCAYVPKLIEGGILTCASMSLQHYDRRGVADFLSLLDSPFQTLLYLHPFMYLSKCYAAAERQGDMFTMLPRRSNNPNAQLIQREIRSIFEHNRYTYGQRASKKINMCANLKHPGFDEGHDLNGYFSALRTCGGCHAVNYCSEACQKQDWAGFHSQECPTLALDYQAAQSEMSWTSLRTRRDQLRWLEAHINTTLPGLDELTRTVPNEYRLKKTSVPWPQSFKANSFITVIDLVSTLTPLIKGTHSLNAYYHSTWRHVKEEGPWTPRIEQCIRDMEERPNDILLMEGIFRFNSRKTMYTFMKLRYHALRPKGERYTVMNSFYRLSARKPTHEPVNPLNHLGT</sequence>
<accession>A0A8H5BZV3</accession>
<evidence type="ECO:0000256" key="9">
    <source>
        <dbReference type="ARBA" id="ARBA00022771"/>
    </source>
</evidence>
<keyword evidence="7" id="KW-0812">Transmembrane</keyword>
<evidence type="ECO:0000256" key="2">
    <source>
        <dbReference type="ARBA" id="ARBA00004229"/>
    </source>
</evidence>
<comment type="pathway">
    <text evidence="15">Cofactor biosynthesis; tocopherol biosynthesis.</text>
</comment>
<dbReference type="SUPFAM" id="SSF144232">
    <property type="entry name" value="HIT/MYND zinc finger-like"/>
    <property type="match status" value="1"/>
</dbReference>
<evidence type="ECO:0000256" key="11">
    <source>
        <dbReference type="ARBA" id="ARBA00022833"/>
    </source>
</evidence>
<keyword evidence="13" id="KW-1133">Transmembrane helix</keyword>
<dbReference type="EMBL" id="JAACJK010000114">
    <property type="protein sequence ID" value="KAF5331417.1"/>
    <property type="molecule type" value="Genomic_DNA"/>
</dbReference>
<dbReference type="PANTHER" id="PTHR32523">
    <property type="entry name" value="PHYTOL KINASE 1, CHLOROPLASTIC"/>
    <property type="match status" value="1"/>
</dbReference>
<dbReference type="Proteomes" id="UP000541558">
    <property type="component" value="Unassembled WGS sequence"/>
</dbReference>
<proteinExistence type="inferred from homology"/>
<keyword evidence="6" id="KW-0808">Transferase</keyword>
<keyword evidence="8" id="KW-0479">Metal-binding</keyword>
<keyword evidence="11" id="KW-0862">Zinc</keyword>
<dbReference type="AlphaFoldDB" id="A0A8H5BZV3"/>
<evidence type="ECO:0000256" key="14">
    <source>
        <dbReference type="ARBA" id="ARBA00023136"/>
    </source>
</evidence>
<feature type="region of interest" description="Disordered" evidence="19">
    <location>
        <begin position="1"/>
        <end position="21"/>
    </location>
</feature>
<dbReference type="EC" id="2.7.1.182" evidence="16"/>
<dbReference type="GO" id="GO:0016020">
    <property type="term" value="C:membrane"/>
    <property type="evidence" value="ECO:0007669"/>
    <property type="project" value="UniProtKB-SubCell"/>
</dbReference>
<evidence type="ECO:0000259" key="20">
    <source>
        <dbReference type="PROSITE" id="PS50865"/>
    </source>
</evidence>